<dbReference type="SUPFAM" id="SSF48452">
    <property type="entry name" value="TPR-like"/>
    <property type="match status" value="1"/>
</dbReference>
<protein>
    <submittedName>
        <fullName evidence="1">SusD-like starch-binding protein associating with outer membrane</fullName>
    </submittedName>
</protein>
<evidence type="ECO:0000313" key="2">
    <source>
        <dbReference type="Proteomes" id="UP000249819"/>
    </source>
</evidence>
<sequence length="525" mass="58571">MKSFKILTLAALTGLVFSSCNKKFDDYGINQNRPAQVPPSLVIGGILSDLNVDKPWSNVMRWNQFDCCNYNYYGDQRYDWSGVDFNSYLTLTNVQQMEAEAARLGGKTVNPYTALGKFFRAFFYYRMSSLVGDLPLKDANKGLNNAAPKYASQKEVFVQILQWLEDANTDLSQLINNPDKSNTAEGQALKGDFYLGNDLGKWQRIVNSFHLRVLIALSNKTGDNDLQVAAAFKTMYTNPAKYPIIQDMSQNLQYIYNNINKYPSNPDNLGNDATRYNMSATYLNTLVSLNDPRAYITAEPATLQINKNKKTPADITAYVGAPSGQSQEDMSSLMSNVDTAAYSVRSRSRYYSNYAGEAGVIIGYPEVCFNIAEAINRGWISGDAEAFYVAGIHASMDYYGIPAKGNIVKSYKGSSDTIPVSFDTYYLQPAVKYQGNNAQGLSQIIGQKYLAFFENSGWEAYFNWRRTGIPTFSTGAGTGNSGIIPKRWKYPDNERTANTVNWTASLQSQFGSQTDDINASMWLLK</sequence>
<dbReference type="OrthoDB" id="9766256at2"/>
<reference evidence="1 2" key="1">
    <citation type="submission" date="2018-06" db="EMBL/GenBank/DDBJ databases">
        <title>Genomic Encyclopedia of Archaeal and Bacterial Type Strains, Phase II (KMG-II): from individual species to whole genera.</title>
        <authorList>
            <person name="Goeker M."/>
        </authorList>
    </citation>
    <scope>NUCLEOTIDE SEQUENCE [LARGE SCALE GENOMIC DNA]</scope>
    <source>
        <strain evidence="1 2">DSM 29821</strain>
    </source>
</reference>
<dbReference type="Pfam" id="PF12771">
    <property type="entry name" value="SusD-like_2"/>
    <property type="match status" value="1"/>
</dbReference>
<proteinExistence type="predicted"/>
<gene>
    <name evidence="1" type="ORF">CLV59_102536</name>
</gene>
<dbReference type="AlphaFoldDB" id="A0A327W736"/>
<dbReference type="EMBL" id="QLMA01000002">
    <property type="protein sequence ID" value="RAJ85830.1"/>
    <property type="molecule type" value="Genomic_DNA"/>
</dbReference>
<dbReference type="InterPro" id="IPR011990">
    <property type="entry name" value="TPR-like_helical_dom_sf"/>
</dbReference>
<evidence type="ECO:0000313" key="1">
    <source>
        <dbReference type="EMBL" id="RAJ85830.1"/>
    </source>
</evidence>
<dbReference type="Gene3D" id="1.25.40.390">
    <property type="match status" value="1"/>
</dbReference>
<dbReference type="RefSeq" id="WP_111591460.1">
    <property type="nucleotide sequence ID" value="NZ_QLMA01000002.1"/>
</dbReference>
<organism evidence="1 2">
    <name type="scientific">Chitinophaga dinghuensis</name>
    <dbReference type="NCBI Taxonomy" id="1539050"/>
    <lineage>
        <taxon>Bacteria</taxon>
        <taxon>Pseudomonadati</taxon>
        <taxon>Bacteroidota</taxon>
        <taxon>Chitinophagia</taxon>
        <taxon>Chitinophagales</taxon>
        <taxon>Chitinophagaceae</taxon>
        <taxon>Chitinophaga</taxon>
    </lineage>
</organism>
<dbReference type="Proteomes" id="UP000249819">
    <property type="component" value="Unassembled WGS sequence"/>
</dbReference>
<comment type="caution">
    <text evidence="1">The sequence shown here is derived from an EMBL/GenBank/DDBJ whole genome shotgun (WGS) entry which is preliminary data.</text>
</comment>
<keyword evidence="2" id="KW-1185">Reference proteome</keyword>
<dbReference type="InterPro" id="IPR041662">
    <property type="entry name" value="SusD-like_2"/>
</dbReference>
<name>A0A327W736_9BACT</name>
<accession>A0A327W736</accession>
<dbReference type="PROSITE" id="PS51257">
    <property type="entry name" value="PROKAR_LIPOPROTEIN"/>
    <property type="match status" value="1"/>
</dbReference>